<accession>A0ACC0C2N7</accession>
<proteinExistence type="predicted"/>
<gene>
    <name evidence="1" type="ORF">M9H77_10111</name>
</gene>
<organism evidence="1 2">
    <name type="scientific">Catharanthus roseus</name>
    <name type="common">Madagascar periwinkle</name>
    <name type="synonym">Vinca rosea</name>
    <dbReference type="NCBI Taxonomy" id="4058"/>
    <lineage>
        <taxon>Eukaryota</taxon>
        <taxon>Viridiplantae</taxon>
        <taxon>Streptophyta</taxon>
        <taxon>Embryophyta</taxon>
        <taxon>Tracheophyta</taxon>
        <taxon>Spermatophyta</taxon>
        <taxon>Magnoliopsida</taxon>
        <taxon>eudicotyledons</taxon>
        <taxon>Gunneridae</taxon>
        <taxon>Pentapetalae</taxon>
        <taxon>asterids</taxon>
        <taxon>lamiids</taxon>
        <taxon>Gentianales</taxon>
        <taxon>Apocynaceae</taxon>
        <taxon>Rauvolfioideae</taxon>
        <taxon>Vinceae</taxon>
        <taxon>Catharanthinae</taxon>
        <taxon>Catharanthus</taxon>
    </lineage>
</organism>
<name>A0ACC0C2N7_CATRO</name>
<reference evidence="2" key="1">
    <citation type="journal article" date="2023" name="Nat. Plants">
        <title>Single-cell RNA sequencing provides a high-resolution roadmap for understanding the multicellular compartmentation of specialized metabolism.</title>
        <authorList>
            <person name="Sun S."/>
            <person name="Shen X."/>
            <person name="Li Y."/>
            <person name="Li Y."/>
            <person name="Wang S."/>
            <person name="Li R."/>
            <person name="Zhang H."/>
            <person name="Shen G."/>
            <person name="Guo B."/>
            <person name="Wei J."/>
            <person name="Xu J."/>
            <person name="St-Pierre B."/>
            <person name="Chen S."/>
            <person name="Sun C."/>
        </authorList>
    </citation>
    <scope>NUCLEOTIDE SEQUENCE [LARGE SCALE GENOMIC DNA]</scope>
</reference>
<comment type="caution">
    <text evidence="1">The sequence shown here is derived from an EMBL/GenBank/DDBJ whole genome shotgun (WGS) entry which is preliminary data.</text>
</comment>
<dbReference type="Proteomes" id="UP001060085">
    <property type="component" value="Linkage Group LG02"/>
</dbReference>
<dbReference type="EMBL" id="CM044702">
    <property type="protein sequence ID" value="KAI5679161.1"/>
    <property type="molecule type" value="Genomic_DNA"/>
</dbReference>
<keyword evidence="2" id="KW-1185">Reference proteome</keyword>
<protein>
    <submittedName>
        <fullName evidence="1">Uncharacterized protein</fullName>
    </submittedName>
</protein>
<evidence type="ECO:0000313" key="2">
    <source>
        <dbReference type="Proteomes" id="UP001060085"/>
    </source>
</evidence>
<evidence type="ECO:0000313" key="1">
    <source>
        <dbReference type="EMBL" id="KAI5679161.1"/>
    </source>
</evidence>
<sequence length="177" mass="19560">MGNCQAVDAAALVIQHPNGRIERMYWPVAASEVMKMNPGHYVSLIIPLPITGDENSDDKTVRFTRVKLLRPSETLVLGRAYRLVTTQEVMKVLRAKKYAKMKKNQPADSIDRLQAQAEAEKQGSSGGGSEPERSELENNCQAIQRERHTQKPGSANLGSSRSKSWRPSLQSISEAAS</sequence>